<dbReference type="Proteomes" id="UP001227230">
    <property type="component" value="Chromosome 5"/>
</dbReference>
<dbReference type="EMBL" id="CP126652">
    <property type="protein sequence ID" value="WJZ88371.1"/>
    <property type="molecule type" value="Genomic_DNA"/>
</dbReference>
<feature type="domain" description="Reverse transcriptase" evidence="2">
    <location>
        <begin position="13"/>
        <end position="100"/>
    </location>
</feature>
<dbReference type="InterPro" id="IPR052343">
    <property type="entry name" value="Retrotransposon-Effector_Assoc"/>
</dbReference>
<protein>
    <recommendedName>
        <fullName evidence="2">Reverse transcriptase domain-containing protein</fullName>
    </recommendedName>
</protein>
<evidence type="ECO:0000313" key="3">
    <source>
        <dbReference type="EMBL" id="WJZ88371.1"/>
    </source>
</evidence>
<evidence type="ECO:0000256" key="1">
    <source>
        <dbReference type="SAM" id="Phobius"/>
    </source>
</evidence>
<dbReference type="Pfam" id="PF00078">
    <property type="entry name" value="RVT_1"/>
    <property type="match status" value="1"/>
</dbReference>
<evidence type="ECO:0000259" key="2">
    <source>
        <dbReference type="Pfam" id="PF00078"/>
    </source>
</evidence>
<name>A0ABY9C012_VITVI</name>
<keyword evidence="1" id="KW-0472">Membrane</keyword>
<sequence length="108" mass="12110">MGFGQRWINWISWCISTPSFLVIVNGTLSGFFQRSKGLRQGDPLSPYLFVLAMEALSCLLGRAREDDFLTSFKVNGRGGEGLKVTHLLFIDDTKVFCEASHTQLTYLS</sequence>
<accession>A0ABY9C012</accession>
<proteinExistence type="predicted"/>
<keyword evidence="4" id="KW-1185">Reference proteome</keyword>
<dbReference type="PANTHER" id="PTHR46890:SF1">
    <property type="entry name" value="REVERSE TRANSCRIPTASE DOMAIN-CONTAINING PROTEIN"/>
    <property type="match status" value="1"/>
</dbReference>
<gene>
    <name evidence="3" type="ORF">VitviT2T_007676</name>
</gene>
<reference evidence="3 4" key="1">
    <citation type="journal article" date="2023" name="Hortic Res">
        <title>The complete reference genome for grapevine (Vitis vinifera L.) genetics and breeding.</title>
        <authorList>
            <person name="Shi X."/>
            <person name="Cao S."/>
            <person name="Wang X."/>
            <person name="Huang S."/>
            <person name="Wang Y."/>
            <person name="Liu Z."/>
            <person name="Liu W."/>
            <person name="Leng X."/>
            <person name="Peng Y."/>
            <person name="Wang N."/>
            <person name="Wang Y."/>
            <person name="Ma Z."/>
            <person name="Xu X."/>
            <person name="Zhang F."/>
            <person name="Xue H."/>
            <person name="Zhong H."/>
            <person name="Wang Y."/>
            <person name="Zhang K."/>
            <person name="Velt A."/>
            <person name="Avia K."/>
            <person name="Holtgrawe D."/>
            <person name="Grimplet J."/>
            <person name="Matus J.T."/>
            <person name="Ware D."/>
            <person name="Wu X."/>
            <person name="Wang H."/>
            <person name="Liu C."/>
            <person name="Fang Y."/>
            <person name="Rustenholz C."/>
            <person name="Cheng Z."/>
            <person name="Xiao H."/>
            <person name="Zhou Y."/>
        </authorList>
    </citation>
    <scope>NUCLEOTIDE SEQUENCE [LARGE SCALE GENOMIC DNA]</scope>
    <source>
        <strain evidence="4">cv. Pinot noir / PN40024</strain>
        <tissue evidence="3">Leaf</tissue>
    </source>
</reference>
<keyword evidence="1" id="KW-0812">Transmembrane</keyword>
<organism evidence="3 4">
    <name type="scientific">Vitis vinifera</name>
    <name type="common">Grape</name>
    <dbReference type="NCBI Taxonomy" id="29760"/>
    <lineage>
        <taxon>Eukaryota</taxon>
        <taxon>Viridiplantae</taxon>
        <taxon>Streptophyta</taxon>
        <taxon>Embryophyta</taxon>
        <taxon>Tracheophyta</taxon>
        <taxon>Spermatophyta</taxon>
        <taxon>Magnoliopsida</taxon>
        <taxon>eudicotyledons</taxon>
        <taxon>Gunneridae</taxon>
        <taxon>Pentapetalae</taxon>
        <taxon>rosids</taxon>
        <taxon>Vitales</taxon>
        <taxon>Vitaceae</taxon>
        <taxon>Viteae</taxon>
        <taxon>Vitis</taxon>
    </lineage>
</organism>
<keyword evidence="1" id="KW-1133">Transmembrane helix</keyword>
<evidence type="ECO:0000313" key="4">
    <source>
        <dbReference type="Proteomes" id="UP001227230"/>
    </source>
</evidence>
<dbReference type="PANTHER" id="PTHR46890">
    <property type="entry name" value="NON-LTR RETROLELEMENT REVERSE TRANSCRIPTASE-LIKE PROTEIN-RELATED"/>
    <property type="match status" value="1"/>
</dbReference>
<dbReference type="InterPro" id="IPR000477">
    <property type="entry name" value="RT_dom"/>
</dbReference>
<feature type="transmembrane region" description="Helical" evidence="1">
    <location>
        <begin position="7"/>
        <end position="32"/>
    </location>
</feature>